<keyword evidence="1" id="KW-0689">Ribosomal protein</keyword>
<dbReference type="EMBL" id="MZ727581">
    <property type="protein sequence ID" value="UGK73375.1"/>
    <property type="molecule type" value="Genomic_DNA"/>
</dbReference>
<keyword evidence="1" id="KW-0150">Chloroplast</keyword>
<sequence>MGTIIYFGTSSLFFFFSLKKKKEKKRSVGKNDKKILEHQFGRDDGSRSSFWSWY</sequence>
<dbReference type="AlphaFoldDB" id="A0A8K1ZEH6"/>
<organism evidence="1">
    <name type="scientific">Prunus campanulata</name>
    <name type="common">Taiwan cherry</name>
    <dbReference type="NCBI Taxonomy" id="136465"/>
    <lineage>
        <taxon>Eukaryota</taxon>
        <taxon>Viridiplantae</taxon>
        <taxon>Streptophyta</taxon>
        <taxon>Embryophyta</taxon>
        <taxon>Tracheophyta</taxon>
        <taxon>Spermatophyta</taxon>
        <taxon>Magnoliopsida</taxon>
        <taxon>eudicotyledons</taxon>
        <taxon>Gunneridae</taxon>
        <taxon>Pentapetalae</taxon>
        <taxon>rosids</taxon>
        <taxon>fabids</taxon>
        <taxon>Rosales</taxon>
        <taxon>Rosaceae</taxon>
        <taxon>Amygdaloideae</taxon>
        <taxon>Amygdaleae</taxon>
        <taxon>Prunus</taxon>
    </lineage>
</organism>
<gene>
    <name evidence="1" type="primary">rps2</name>
</gene>
<evidence type="ECO:0000313" key="1">
    <source>
        <dbReference type="EMBL" id="UGK73462.1"/>
    </source>
</evidence>
<reference evidence="1" key="1">
    <citation type="submission" date="2021-08" db="EMBL/GenBank/DDBJ databases">
        <authorList>
            <person name="Wang Z.-F."/>
        </authorList>
    </citation>
    <scope>NUCLEOTIDE SEQUENCE</scope>
</reference>
<proteinExistence type="predicted"/>
<keyword evidence="1" id="KW-0687">Ribonucleoprotein</keyword>
<dbReference type="EMBL" id="MZ727582">
    <property type="protein sequence ID" value="UGK73462.1"/>
    <property type="molecule type" value="Genomic_DNA"/>
</dbReference>
<name>A0A8K1ZEH6_9ROSA</name>
<keyword evidence="1" id="KW-0934">Plastid</keyword>
<protein>
    <submittedName>
        <fullName evidence="1">Ribosomal protein S2</fullName>
    </submittedName>
</protein>
<dbReference type="GO" id="GO:0005840">
    <property type="term" value="C:ribosome"/>
    <property type="evidence" value="ECO:0007669"/>
    <property type="project" value="UniProtKB-KW"/>
</dbReference>
<geneLocation type="chloroplast" evidence="1"/>
<accession>A0A8K1ZEH6</accession>